<dbReference type="GeneID" id="49394624"/>
<evidence type="ECO:0000256" key="2">
    <source>
        <dbReference type="SAM" id="Phobius"/>
    </source>
</evidence>
<comment type="caution">
    <text evidence="3">The sequence shown here is derived from an EMBL/GenBank/DDBJ whole genome shotgun (WGS) entry which is preliminary data.</text>
</comment>
<dbReference type="AlphaFoldDB" id="A0A837R9U8"/>
<proteinExistence type="predicted"/>
<keyword evidence="2" id="KW-0812">Transmembrane</keyword>
<accession>A0A837R9U8</accession>
<evidence type="ECO:0000256" key="1">
    <source>
        <dbReference type="SAM" id="MobiDB-lite"/>
    </source>
</evidence>
<keyword evidence="2" id="KW-1133">Transmembrane helix</keyword>
<reference evidence="3 4" key="1">
    <citation type="journal article" date="2015" name="Genome Announc.">
        <title>Expanding the biotechnology potential of lactobacilli through comparative genomics of 213 strains and associated genera.</title>
        <authorList>
            <person name="Sun Z."/>
            <person name="Harris H.M."/>
            <person name="McCann A."/>
            <person name="Guo C."/>
            <person name="Argimon S."/>
            <person name="Zhang W."/>
            <person name="Yang X."/>
            <person name="Jeffery I.B."/>
            <person name="Cooney J.C."/>
            <person name="Kagawa T.F."/>
            <person name="Liu W."/>
            <person name="Song Y."/>
            <person name="Salvetti E."/>
            <person name="Wrobel A."/>
            <person name="Rasinkangas P."/>
            <person name="Parkhill J."/>
            <person name="Rea M.C."/>
            <person name="O'Sullivan O."/>
            <person name="Ritari J."/>
            <person name="Douillard F.P."/>
            <person name="Paul Ross R."/>
            <person name="Yang R."/>
            <person name="Briner A.E."/>
            <person name="Felis G.E."/>
            <person name="de Vos W.M."/>
            <person name="Barrangou R."/>
            <person name="Klaenhammer T.R."/>
            <person name="Caufield P.W."/>
            <person name="Cui Y."/>
            <person name="Zhang H."/>
            <person name="O'Toole P.W."/>
        </authorList>
    </citation>
    <scope>NUCLEOTIDE SEQUENCE [LARGE SCALE GENOMIC DNA]</scope>
    <source>
        <strain evidence="3 4">DSM 20314</strain>
    </source>
</reference>
<feature type="region of interest" description="Disordered" evidence="1">
    <location>
        <begin position="1"/>
        <end position="27"/>
    </location>
</feature>
<evidence type="ECO:0000313" key="3">
    <source>
        <dbReference type="EMBL" id="KRK24929.1"/>
    </source>
</evidence>
<name>A0A837R9U8_LACPE</name>
<protein>
    <submittedName>
        <fullName evidence="3">Uncharacterized protein</fullName>
    </submittedName>
</protein>
<dbReference type="Proteomes" id="UP000051020">
    <property type="component" value="Unassembled WGS sequence"/>
</dbReference>
<sequence length="90" mass="10321">MRRYQPLTKPDGRVPHSTSHHTNPYYGKRGADWVKNTNASLFNAKQTHSLAKRETEQRVSQRARQLLWLVLAIIAMVLGGFILFSLAINF</sequence>
<dbReference type="RefSeq" id="WP_050339452.1">
    <property type="nucleotide sequence ID" value="NZ_AZCU01000009.1"/>
</dbReference>
<keyword evidence="2" id="KW-0472">Membrane</keyword>
<feature type="transmembrane region" description="Helical" evidence="2">
    <location>
        <begin position="66"/>
        <end position="88"/>
    </location>
</feature>
<evidence type="ECO:0000313" key="4">
    <source>
        <dbReference type="Proteomes" id="UP000051020"/>
    </source>
</evidence>
<gene>
    <name evidence="3" type="ORF">FD24_GL003353</name>
</gene>
<dbReference type="EMBL" id="AZCU01000009">
    <property type="protein sequence ID" value="KRK24929.1"/>
    <property type="molecule type" value="Genomic_DNA"/>
</dbReference>
<organism evidence="3 4">
    <name type="scientific">Lactiplantibacillus pentosus DSM 20314</name>
    <dbReference type="NCBI Taxonomy" id="1423791"/>
    <lineage>
        <taxon>Bacteria</taxon>
        <taxon>Bacillati</taxon>
        <taxon>Bacillota</taxon>
        <taxon>Bacilli</taxon>
        <taxon>Lactobacillales</taxon>
        <taxon>Lactobacillaceae</taxon>
        <taxon>Lactiplantibacillus</taxon>
    </lineage>
</organism>